<evidence type="ECO:0000256" key="2">
    <source>
        <dbReference type="ARBA" id="ARBA00023242"/>
    </source>
</evidence>
<dbReference type="PROSITE" id="PS51477">
    <property type="entry name" value="PAH"/>
    <property type="match status" value="1"/>
</dbReference>
<evidence type="ECO:0000256" key="1">
    <source>
        <dbReference type="ARBA" id="ARBA00004123"/>
    </source>
</evidence>
<dbReference type="Gene3D" id="1.20.1160.11">
    <property type="entry name" value="Paired amphipathic helix"/>
    <property type="match status" value="1"/>
</dbReference>
<organism evidence="4 5">
    <name type="scientific">Ascochyta lentis</name>
    <dbReference type="NCBI Taxonomy" id="205686"/>
    <lineage>
        <taxon>Eukaryota</taxon>
        <taxon>Fungi</taxon>
        <taxon>Dikarya</taxon>
        <taxon>Ascomycota</taxon>
        <taxon>Pezizomycotina</taxon>
        <taxon>Dothideomycetes</taxon>
        <taxon>Pleosporomycetidae</taxon>
        <taxon>Pleosporales</taxon>
        <taxon>Pleosporineae</taxon>
        <taxon>Didymellaceae</taxon>
        <taxon>Ascochyta</taxon>
    </lineage>
</organism>
<evidence type="ECO:0000313" key="4">
    <source>
        <dbReference type="EMBL" id="KAF9701809.1"/>
    </source>
</evidence>
<keyword evidence="5" id="KW-1185">Reference proteome</keyword>
<protein>
    <submittedName>
        <fullName evidence="4">Uncharacterized protein</fullName>
    </submittedName>
</protein>
<reference evidence="4" key="2">
    <citation type="submission" date="2020-09" db="EMBL/GenBank/DDBJ databases">
        <title>Reference genome assembly for Australian Ascochyta lentis isolate Al4.</title>
        <authorList>
            <person name="Lee R.C."/>
            <person name="Farfan-Caceres L.M."/>
            <person name="Debler J.W."/>
            <person name="Williams A.H."/>
            <person name="Henares B.M."/>
        </authorList>
    </citation>
    <scope>NUCLEOTIDE SEQUENCE</scope>
    <source>
        <strain evidence="4">Al4</strain>
    </source>
</reference>
<dbReference type="EMBL" id="RZGK01000002">
    <property type="protein sequence ID" value="KAF9701809.1"/>
    <property type="molecule type" value="Genomic_DNA"/>
</dbReference>
<evidence type="ECO:0000256" key="3">
    <source>
        <dbReference type="PROSITE-ProRule" id="PRU00810"/>
    </source>
</evidence>
<dbReference type="GO" id="GO:0006355">
    <property type="term" value="P:regulation of DNA-templated transcription"/>
    <property type="evidence" value="ECO:0007669"/>
    <property type="project" value="InterPro"/>
</dbReference>
<name>A0A8H7JCA4_9PLEO</name>
<comment type="caution">
    <text evidence="4">The sequence shown here is derived from an EMBL/GenBank/DDBJ whole genome shotgun (WGS) entry which is preliminary data.</text>
</comment>
<dbReference type="OrthoDB" id="20872at2759"/>
<dbReference type="GO" id="GO:0005634">
    <property type="term" value="C:nucleus"/>
    <property type="evidence" value="ECO:0007669"/>
    <property type="project" value="UniProtKB-SubCell"/>
</dbReference>
<keyword evidence="2 3" id="KW-0539">Nucleus</keyword>
<evidence type="ECO:0000313" key="5">
    <source>
        <dbReference type="Proteomes" id="UP000651452"/>
    </source>
</evidence>
<dbReference type="InterPro" id="IPR036600">
    <property type="entry name" value="PAH_sf"/>
</dbReference>
<comment type="subcellular location">
    <subcellularLocation>
        <location evidence="1 3">Nucleus</location>
    </subcellularLocation>
</comment>
<dbReference type="SUPFAM" id="SSF47762">
    <property type="entry name" value="PAH2 domain"/>
    <property type="match status" value="1"/>
</dbReference>
<gene>
    <name evidence="4" type="ORF">EKO04_001176</name>
</gene>
<sequence>MNSEIPGCEMGSPVRKNDAVTFIAQVKERFAEEPERYNRFLKAFTEIYGSSAPNVPYETRMETIRAEMRDNVFKDNKDLLQGFESFIPSQQQETSTSQEQKVNEDGIRGNGLAGAMKAITTLAYVATMQSTWSRKFHQDSFHSLVIGCPQTSDRVPASCRPKGLTAAATVTTTDYVFEDVWMSIENWIHKSDWLLTGIETFAIN</sequence>
<dbReference type="Proteomes" id="UP000651452">
    <property type="component" value="Unassembled WGS sequence"/>
</dbReference>
<proteinExistence type="predicted"/>
<dbReference type="AlphaFoldDB" id="A0A8H7JCA4"/>
<dbReference type="InterPro" id="IPR003822">
    <property type="entry name" value="PAH"/>
</dbReference>
<accession>A0A8H7JCA4</accession>
<reference evidence="4" key="1">
    <citation type="submission" date="2018-12" db="EMBL/GenBank/DDBJ databases">
        <authorList>
            <person name="Syme R.A."/>
            <person name="Farfan-Caceres L."/>
            <person name="Lichtenzveig J."/>
        </authorList>
    </citation>
    <scope>NUCLEOTIDE SEQUENCE</scope>
    <source>
        <strain evidence="4">Al4</strain>
    </source>
</reference>